<evidence type="ECO:0000259" key="13">
    <source>
        <dbReference type="PROSITE" id="PS51786"/>
    </source>
</evidence>
<keyword evidence="2 9" id="KW-0963">Cytoplasm</keyword>
<comment type="subcellular location">
    <subcellularLocation>
        <location evidence="1 9 10">Cytoplasm</location>
    </subcellularLocation>
</comment>
<dbReference type="HAMAP" id="MF_01973">
    <property type="entry name" value="lon_bact"/>
    <property type="match status" value="1"/>
</dbReference>
<dbReference type="SMART" id="SM00464">
    <property type="entry name" value="LON"/>
    <property type="match status" value="1"/>
</dbReference>
<dbReference type="EMBL" id="JAKUDN010000002">
    <property type="protein sequence ID" value="MCP8352460.1"/>
    <property type="molecule type" value="Genomic_DNA"/>
</dbReference>
<dbReference type="InterPro" id="IPR004815">
    <property type="entry name" value="Lon_bac/euk-typ"/>
</dbReference>
<dbReference type="InterPro" id="IPR003593">
    <property type="entry name" value="AAA+_ATPase"/>
</dbReference>
<keyword evidence="8 9" id="KW-0346">Stress response</keyword>
<dbReference type="InterPro" id="IPR014721">
    <property type="entry name" value="Ribsml_uS5_D2-typ_fold_subgr"/>
</dbReference>
<comment type="caution">
    <text evidence="15">The sequence shown here is derived from an EMBL/GenBank/DDBJ whole genome shotgun (WGS) entry which is preliminary data.</text>
</comment>
<evidence type="ECO:0000256" key="12">
    <source>
        <dbReference type="SAM" id="Coils"/>
    </source>
</evidence>
<keyword evidence="5 9" id="KW-0378">Hydrolase</keyword>
<dbReference type="InterPro" id="IPR015947">
    <property type="entry name" value="PUA-like_sf"/>
</dbReference>
<dbReference type="Pfam" id="PF05362">
    <property type="entry name" value="Lon_C"/>
    <property type="match status" value="1"/>
</dbReference>
<gene>
    <name evidence="9 15" type="primary">lon</name>
    <name evidence="15" type="ORF">MKS91_04060</name>
</gene>
<dbReference type="SUPFAM" id="SSF52540">
    <property type="entry name" value="P-loop containing nucleoside triphosphate hydrolases"/>
    <property type="match status" value="1"/>
</dbReference>
<dbReference type="CDD" id="cd19500">
    <property type="entry name" value="RecA-like_Lon"/>
    <property type="match status" value="1"/>
</dbReference>
<evidence type="ECO:0000256" key="8">
    <source>
        <dbReference type="ARBA" id="ARBA00023016"/>
    </source>
</evidence>
<dbReference type="Pfam" id="PF02190">
    <property type="entry name" value="LON_substr_bdg"/>
    <property type="match status" value="1"/>
</dbReference>
<dbReference type="InterPro" id="IPR003959">
    <property type="entry name" value="ATPase_AAA_core"/>
</dbReference>
<comment type="similarity">
    <text evidence="9 10 11">Belongs to the peptidase S16 family.</text>
</comment>
<dbReference type="Gene3D" id="2.30.130.40">
    <property type="entry name" value="LON domain-like"/>
    <property type="match status" value="1"/>
</dbReference>
<keyword evidence="16" id="KW-1185">Reference proteome</keyword>
<evidence type="ECO:0000256" key="11">
    <source>
        <dbReference type="PROSITE-ProRule" id="PRU01122"/>
    </source>
</evidence>
<dbReference type="RefSeq" id="WP_258569565.1">
    <property type="nucleotide sequence ID" value="NZ_JAKUDN010000002.1"/>
</dbReference>
<comment type="catalytic activity">
    <reaction evidence="9 10 11">
        <text>Hydrolysis of proteins in presence of ATP.</text>
        <dbReference type="EC" id="3.4.21.53"/>
    </reaction>
</comment>
<keyword evidence="12" id="KW-0175">Coiled coil</keyword>
<evidence type="ECO:0000256" key="6">
    <source>
        <dbReference type="ARBA" id="ARBA00022825"/>
    </source>
</evidence>
<feature type="binding site" evidence="9">
    <location>
        <begin position="357"/>
        <end position="364"/>
    </location>
    <ligand>
        <name>ATP</name>
        <dbReference type="ChEBI" id="CHEBI:30616"/>
    </ligand>
</feature>
<evidence type="ECO:0000256" key="10">
    <source>
        <dbReference type="PIRNR" id="PIRNR001174"/>
    </source>
</evidence>
<feature type="coiled-coil region" evidence="12">
    <location>
        <begin position="197"/>
        <end position="227"/>
    </location>
</feature>
<dbReference type="InterPro" id="IPR003111">
    <property type="entry name" value="Lon_prtase_N"/>
</dbReference>
<dbReference type="PANTHER" id="PTHR10046">
    <property type="entry name" value="ATP DEPENDENT LON PROTEASE FAMILY MEMBER"/>
    <property type="match status" value="1"/>
</dbReference>
<dbReference type="Proteomes" id="UP001320768">
    <property type="component" value="Unassembled WGS sequence"/>
</dbReference>
<reference evidence="15 16" key="1">
    <citation type="journal article" date="2022" name="Nat. Microbiol.">
        <title>The microbiome of a bacterivorous marine choanoflagellate contains a resource-demanding obligate bacterial associate.</title>
        <authorList>
            <person name="Needham D.M."/>
            <person name="Poirier C."/>
            <person name="Bachy C."/>
            <person name="George E.E."/>
            <person name="Wilken S."/>
            <person name="Yung C.C.M."/>
            <person name="Limardo A.J."/>
            <person name="Morando M."/>
            <person name="Sudek L."/>
            <person name="Malmstrom R.R."/>
            <person name="Keeling P.J."/>
            <person name="Santoro A.E."/>
            <person name="Worden A.Z."/>
        </authorList>
    </citation>
    <scope>NUCLEOTIDE SEQUENCE [LARGE SCALE GENOMIC DNA]</scope>
    <source>
        <strain evidence="15 16">Comchoano-2</strain>
    </source>
</reference>
<dbReference type="PIRSF" id="PIRSF001174">
    <property type="entry name" value="Lon_proteas"/>
    <property type="match status" value="1"/>
</dbReference>
<dbReference type="InterPro" id="IPR027065">
    <property type="entry name" value="Lon_Prtase"/>
</dbReference>
<dbReference type="EC" id="3.4.21.53" evidence="9 10"/>
<evidence type="ECO:0000313" key="16">
    <source>
        <dbReference type="Proteomes" id="UP001320768"/>
    </source>
</evidence>
<dbReference type="InterPro" id="IPR027543">
    <property type="entry name" value="Lon_bac"/>
</dbReference>
<dbReference type="InterPro" id="IPR020568">
    <property type="entry name" value="Ribosomal_Su5_D2-typ_SF"/>
</dbReference>
<dbReference type="Gene3D" id="1.20.5.5270">
    <property type="match status" value="1"/>
</dbReference>
<comment type="function">
    <text evidence="9">ATP-dependent serine protease that mediates the selective degradation of mutant and abnormal proteins as well as certain short-lived regulatory proteins. Required for cellular homeostasis and for survival from DNA damage and developmental changes induced by stress. Degrades polypeptides processively to yield small peptide fragments that are 5 to 10 amino acids long. Binds to DNA in a double-stranded, site-specific manner.</text>
</comment>
<evidence type="ECO:0000256" key="7">
    <source>
        <dbReference type="ARBA" id="ARBA00022840"/>
    </source>
</evidence>
<name>A0ABT1L5J7_9GAMM</name>
<evidence type="ECO:0000256" key="5">
    <source>
        <dbReference type="ARBA" id="ARBA00022801"/>
    </source>
</evidence>
<dbReference type="InterPro" id="IPR027417">
    <property type="entry name" value="P-loop_NTPase"/>
</dbReference>
<evidence type="ECO:0000256" key="3">
    <source>
        <dbReference type="ARBA" id="ARBA00022670"/>
    </source>
</evidence>
<dbReference type="Gene3D" id="3.30.230.10">
    <property type="match status" value="1"/>
</dbReference>
<dbReference type="GO" id="GO:0004252">
    <property type="term" value="F:serine-type endopeptidase activity"/>
    <property type="evidence" value="ECO:0007669"/>
    <property type="project" value="UniProtKB-EC"/>
</dbReference>
<evidence type="ECO:0000256" key="2">
    <source>
        <dbReference type="ARBA" id="ARBA00022490"/>
    </source>
</evidence>
<evidence type="ECO:0000256" key="9">
    <source>
        <dbReference type="HAMAP-Rule" id="MF_01973"/>
    </source>
</evidence>
<dbReference type="InterPro" id="IPR054594">
    <property type="entry name" value="Lon_lid"/>
</dbReference>
<dbReference type="InterPro" id="IPR008269">
    <property type="entry name" value="Lon_proteolytic"/>
</dbReference>
<feature type="domain" description="Lon N-terminal" evidence="14">
    <location>
        <begin position="11"/>
        <end position="204"/>
    </location>
</feature>
<dbReference type="PROSITE" id="PS51787">
    <property type="entry name" value="LON_N"/>
    <property type="match status" value="1"/>
</dbReference>
<keyword evidence="7 9" id="KW-0067">ATP-binding</keyword>
<dbReference type="Gene3D" id="1.10.8.60">
    <property type="match status" value="1"/>
</dbReference>
<sequence length="776" mass="86109">MMASLDDVKKRRVVAVREVVIFPGTVIPLYVGRKPSLAAIEEALSDDGIVLCVTQKDPEKEEVSARDLYRYGTLVKVLQAVQMPDGSLKVLVEGVARASITKLEKTKDAVTAHYKEVVAPKVSGSLSETLLRVLQDKFSDYLKTSEHTMMDIVTQMATSAGVSDYADLIAAHLPLKTKIKQNILETVDIEARVKMILVALEQELNWQDKEKEMLEKVRDEINEDQQSYFIRKKMKVYEEELKKMGDDSISDAASYDDKIKKLKLPKELEQKLLHESGKLKFMPDMSAESTVVRNYLDTVLGLPWGKASKINSDLDLAAKLLEDNHYGLKKVKERILEALAVSLRVKKVKAPILCLMGPPGVGKTSLGRSIAEAMGRPFVRVALGGVRDESEIRGHRRTYVGAMPGQIIRALTRSKSMNPLIMLDEVDKMGMDFRGDPASALLEVLDPEQNDKFVDHYVESEVDLSGVLFITTANTMDVPPALLDRMEMIELSGYTEDEKMHIAKEHLMSKCLKENGLTKKELSVGQDAIQEIIQSYTREAGVRELDRHISKVCRKVVKEIHVAKRKPTKAKVIQKKDLQKYLESAPYELLDVAKESRVGIVNGLAWTPSGGELLNIEALLIPGKGELVYTGSLGEVMQESIRAAHTVVRSVASRHKIKDDVFTDKDFHIHVPEGATPKDGPSAGIGMATAILSVATRRKVKNKLAMTGELTLRGDVLPIGGLKEKILAAIRSGADEVVIPKGNKKDLKDFQKDIEGKIQVHLVATVTDVFKHAFVE</sequence>
<dbReference type="SUPFAM" id="SSF88697">
    <property type="entry name" value="PUA domain-like"/>
    <property type="match status" value="1"/>
</dbReference>
<feature type="active site" evidence="9 11">
    <location>
        <position position="725"/>
    </location>
</feature>
<dbReference type="PROSITE" id="PS51786">
    <property type="entry name" value="LON_PROTEOLYTIC"/>
    <property type="match status" value="1"/>
</dbReference>
<accession>A0ABT1L5J7</accession>
<dbReference type="PRINTS" id="PR00830">
    <property type="entry name" value="ENDOLAPTASE"/>
</dbReference>
<protein>
    <recommendedName>
        <fullName evidence="9 10">Lon protease</fullName>
        <ecNumber evidence="9 10">3.4.21.53</ecNumber>
    </recommendedName>
    <alternativeName>
        <fullName evidence="9">ATP-dependent protease La</fullName>
    </alternativeName>
</protein>
<evidence type="ECO:0000256" key="1">
    <source>
        <dbReference type="ARBA" id="ARBA00004496"/>
    </source>
</evidence>
<comment type="induction">
    <text evidence="9">By heat shock.</text>
</comment>
<proteinExistence type="evidence at transcript level"/>
<feature type="domain" description="Lon proteolytic" evidence="13">
    <location>
        <begin position="595"/>
        <end position="776"/>
    </location>
</feature>
<dbReference type="SMART" id="SM00382">
    <property type="entry name" value="AAA"/>
    <property type="match status" value="1"/>
</dbReference>
<dbReference type="Pfam" id="PF00004">
    <property type="entry name" value="AAA"/>
    <property type="match status" value="1"/>
</dbReference>
<organism evidence="15 16">
    <name type="scientific">Candidatus Synchoanobacter obligatus</name>
    <dbReference type="NCBI Taxonomy" id="2919597"/>
    <lineage>
        <taxon>Bacteria</taxon>
        <taxon>Pseudomonadati</taxon>
        <taxon>Pseudomonadota</taxon>
        <taxon>Gammaproteobacteria</taxon>
        <taxon>Candidatus Comchoanobacterales</taxon>
        <taxon>Candidatus Comchoanobacteraceae</taxon>
        <taxon>Candidatus Synchoanobacter</taxon>
    </lineage>
</organism>
<dbReference type="InterPro" id="IPR046336">
    <property type="entry name" value="Lon_prtase_N_sf"/>
</dbReference>
<comment type="subunit">
    <text evidence="9 10">Homohexamer. Organized in a ring with a central cavity.</text>
</comment>
<evidence type="ECO:0000313" key="15">
    <source>
        <dbReference type="EMBL" id="MCP8352460.1"/>
    </source>
</evidence>
<evidence type="ECO:0000256" key="4">
    <source>
        <dbReference type="ARBA" id="ARBA00022741"/>
    </source>
</evidence>
<dbReference type="Pfam" id="PF22667">
    <property type="entry name" value="Lon_lid"/>
    <property type="match status" value="1"/>
</dbReference>
<dbReference type="SUPFAM" id="SSF54211">
    <property type="entry name" value="Ribosomal protein S5 domain 2-like"/>
    <property type="match status" value="1"/>
</dbReference>
<dbReference type="Gene3D" id="3.40.50.300">
    <property type="entry name" value="P-loop containing nucleotide triphosphate hydrolases"/>
    <property type="match status" value="1"/>
</dbReference>
<keyword evidence="4 9" id="KW-0547">Nucleotide-binding</keyword>
<keyword evidence="6 9" id="KW-0720">Serine protease</keyword>
<keyword evidence="3 9" id="KW-0645">Protease</keyword>
<dbReference type="NCBIfam" id="TIGR00763">
    <property type="entry name" value="lon"/>
    <property type="match status" value="1"/>
</dbReference>
<evidence type="ECO:0000259" key="14">
    <source>
        <dbReference type="PROSITE" id="PS51787"/>
    </source>
</evidence>
<feature type="active site" evidence="9 11">
    <location>
        <position position="682"/>
    </location>
</feature>
<dbReference type="Gene3D" id="1.20.58.1480">
    <property type="match status" value="1"/>
</dbReference>